<dbReference type="GO" id="GO:0007160">
    <property type="term" value="P:cell-matrix adhesion"/>
    <property type="evidence" value="ECO:0007669"/>
    <property type="project" value="TreeGrafter"/>
</dbReference>
<dbReference type="GO" id="GO:0016020">
    <property type="term" value="C:membrane"/>
    <property type="evidence" value="ECO:0007669"/>
    <property type="project" value="UniProtKB-SubCell"/>
</dbReference>
<dbReference type="PANTHER" id="PTHR23412:SF6">
    <property type="entry name" value="MESOTHELIN"/>
    <property type="match status" value="1"/>
</dbReference>
<dbReference type="Ensembl" id="ENSELUT00000022857.3">
    <property type="protein sequence ID" value="ENSELUP00000035288.3"/>
    <property type="gene ID" value="ENSELUG00000014185.3"/>
</dbReference>
<keyword evidence="3" id="KW-0732">Signal</keyword>
<name>A0A3P9A3W9_ESOLU</name>
<dbReference type="Pfam" id="PF06060">
    <property type="entry name" value="Mesothelin"/>
    <property type="match status" value="1"/>
</dbReference>
<evidence type="ECO:0000313" key="8">
    <source>
        <dbReference type="Proteomes" id="UP000265140"/>
    </source>
</evidence>
<dbReference type="InterPro" id="IPR026664">
    <property type="entry name" value="Stereocilin-rel"/>
</dbReference>
<dbReference type="Bgee" id="ENSELUG00000014185">
    <property type="expression patterns" value="Expressed in pharyngeal gill and 9 other cell types or tissues"/>
</dbReference>
<dbReference type="InterPro" id="IPR010335">
    <property type="entry name" value="Mesothelin"/>
</dbReference>
<dbReference type="OMA" id="CRCVAPA"/>
<keyword evidence="8" id="KW-1185">Reference proteome</keyword>
<organism evidence="7 8">
    <name type="scientific">Esox lucius</name>
    <name type="common">Northern pike</name>
    <dbReference type="NCBI Taxonomy" id="8010"/>
    <lineage>
        <taxon>Eukaryota</taxon>
        <taxon>Metazoa</taxon>
        <taxon>Chordata</taxon>
        <taxon>Craniata</taxon>
        <taxon>Vertebrata</taxon>
        <taxon>Euteleostomi</taxon>
        <taxon>Actinopterygii</taxon>
        <taxon>Neopterygii</taxon>
        <taxon>Teleostei</taxon>
        <taxon>Protacanthopterygii</taxon>
        <taxon>Esociformes</taxon>
        <taxon>Esocidae</taxon>
        <taxon>Esox</taxon>
    </lineage>
</organism>
<evidence type="ECO:0008006" key="9">
    <source>
        <dbReference type="Google" id="ProtNLM"/>
    </source>
</evidence>
<reference evidence="7" key="2">
    <citation type="submission" date="2020-02" db="EMBL/GenBank/DDBJ databases">
        <title>Esox lucius (northern pike) genome, fEsoLuc1, primary haplotype.</title>
        <authorList>
            <person name="Myers G."/>
            <person name="Karagic N."/>
            <person name="Meyer A."/>
            <person name="Pippel M."/>
            <person name="Reichard M."/>
            <person name="Winkler S."/>
            <person name="Tracey A."/>
            <person name="Sims Y."/>
            <person name="Howe K."/>
            <person name="Rhie A."/>
            <person name="Formenti G."/>
            <person name="Durbin R."/>
            <person name="Fedrigo O."/>
            <person name="Jarvis E.D."/>
        </authorList>
    </citation>
    <scope>NUCLEOTIDE SEQUENCE [LARGE SCALE GENOMIC DNA]</scope>
</reference>
<dbReference type="GeneTree" id="ENSGT00950000182957"/>
<evidence type="ECO:0000256" key="3">
    <source>
        <dbReference type="ARBA" id="ARBA00022729"/>
    </source>
</evidence>
<dbReference type="InParanoid" id="A0A3P9A3W9"/>
<evidence type="ECO:0000256" key="2">
    <source>
        <dbReference type="ARBA" id="ARBA00011016"/>
    </source>
</evidence>
<evidence type="ECO:0000256" key="6">
    <source>
        <dbReference type="ARBA" id="ARBA00023180"/>
    </source>
</evidence>
<keyword evidence="6" id="KW-0325">Glycoprotein</keyword>
<reference evidence="7" key="4">
    <citation type="submission" date="2025-09" db="UniProtKB">
        <authorList>
            <consortium name="Ensembl"/>
        </authorList>
    </citation>
    <scope>IDENTIFICATION</scope>
</reference>
<proteinExistence type="inferred from homology"/>
<dbReference type="STRING" id="8010.ENSELUP00000035288"/>
<evidence type="ECO:0000313" key="7">
    <source>
        <dbReference type="Ensembl" id="ENSELUP00000035288.3"/>
    </source>
</evidence>
<evidence type="ECO:0000256" key="5">
    <source>
        <dbReference type="ARBA" id="ARBA00023136"/>
    </source>
</evidence>
<dbReference type="GO" id="GO:0009986">
    <property type="term" value="C:cell surface"/>
    <property type="evidence" value="ECO:0007669"/>
    <property type="project" value="TreeGrafter"/>
</dbReference>
<comment type="similarity">
    <text evidence="2">Belongs to the mesothelin family.</text>
</comment>
<keyword evidence="5" id="KW-0472">Membrane</keyword>
<sequence length="2393" mass="259513">MFLPSASAGFLFCLSTRNLSCDSYQAVVTGFGAQFDEMSPAQQLLVLNDLIIPFLSGPTSGGGCVSTSNGSVDWLQKNFGPFSALVSITELLNLNTAFTPLSALTVLSPKQTAELVVFSLPGLPGKDVVINTVFDFLTASPTERRFPEFLQQLAVLSMKTPVSCPVYQNIFVRLSQAMSALPSQLEPIIWASVYDLTASAPIDCVLVPADQQCPASSNNLTTVCSGVDSSTLQHLLDTGIMTGDLCNYSIRQYACSQLTNLTADNLVTLLKCKLSENNTYSTETWKLFLTKASAVLDQALDILSNQSKPLIGPAVSQALDVIGQIRVNRLTEDQLRNSDVIRTWFSQRLSVFLPSASAGFLHCLSTRNLSCDSYQAVVTGFGAQFDEMSPAQQLLVLNDLIIPFLSGPTSGGGCVSTSNGSVDWLQKNFGPFSVLVSLGDLLTLNTGFTPLSVLDLLSPKQTAELVVFSLPGLPGKDVVINTVFDFLTASPTERRFPEFLQQLAVLSMKTPVSCPVYQNIFVRLSQAMSALPSQLEPIIWASVYDLTASAPIDCVLVPADQQCPTSSNNLTTVCSGVDSSTLQHLLDTGIMTGDLCNYSIRQYACSQLTNLTADNLVTLLKCKLSENNTYSTETWKLFLTKASAVLDQALDILSNQSKPLIGPAVSQALDVIGQIRVNRLTEDQLRNSDVIRTWFSGRLSVFLPSASAGFLHCLGTRNLSCDSYQAVVTGFGAQFDEMSPAQQLLVLNDLIIPFLSRPTTGGGCVSTSNSSVDWLQKNFGPFSVLVSITELLNLNTAFTPLSALKILSPKQTAELVVFSLPGLPGNDVIINTVFDFLTASPTERRFPEFLQQLVSLSQQNNISCASYKLIFNRLDQAVPIVTTEIVSALTSSKTALLQSLPPGCIVFTGTCNFTPVNETAICAGVNSTALQSFLNNGQISTVLCNYSIDVYACSSLSVLTSVNLASLLRCELNGNSSQSVATWKLFFSKVSGVLDSALDLFANTTLDPSSTAVSQVLDAIREVRLDSFSSAELNSPDFINLWFNIRLGPFLPAVSNDFLSCLSTYNFSCSTYQNIIQILSSYQSAMVENRQISVYTYFIQLFLSRNNTADPGCRSGVLSSGDWLLNNLGGFSVFVSLADLQRLFPNFSALDVLSQLSVQQLSQVASTPGQLSSAADVSKLMNNVPNSLFYSFFTDFSTAITGRESLYPVAVLSAMLQQLFDRGNLSSPFISDQQVFTWLRPLLVYLPPDQATQLFSVIGQRSCSFGTQIVVFLNANLATLQNSTQTNIFSQILVSLQGSAPLRCYNNSQSFYGFLQSSFLSFGFPNLSTFLSLMPPSQMQQLVNSLSISDLGSFLNLPGVVDDNTKLCLLYSIYIQTPQFLVNVSIPDPLRRPTLTCVWPQALSSSQRSEVNAWFDLRLKNYLPYLTKSLVTSPLVQTATCLAYQKLISVLGSFNYSATDFVMADVYMFDIKNYLNSASNPKCYNQSDPELNSTAWFALNIGSFISYLTLDDLQTFGSSQTLQVFTVNQENIALLNTANWPLNLTVYYTNLVYQQDSNFNPMLLPAVFWCTVPGPAFSQLNIQQTMIVLQNLSRLCSNVDPQVASALAANSGDNINQNTIAALGNQSTGLSEGQVSMAPASVLWASLNTLSTVTGWNQGQAMAIIQSLLMSGFLQFTNASVFSMLGSLVVGLPSAVFGNVSATNLLIASQNPSFVTYLSKGPSILTQTVVTQLITLNTTSDAILQNIPDSMSPQIPRSMLLGFSPQNSVELGRLNQKPWKPEQAALFFDTVAEGFDSNDLSSSVLQGFTSTRVSSMSNTKVKSLILACRRGRANRVVLNEEQLTSMYNYIQNEPDLTSYTLYPPDVMLYYNYKLVPPSTCRQYFSNLGNADFSVFSNTLNYMQTALINNAKTCLGIKSTVLNSDIVQVLGNMVCVLDGSYIQNSDQLILQNLQTCNDLSDGQVAAIETLLFSGATQYGAPANWTLQTLKSLGSLPLYLTASFYSKFSTNIKQQFLVLLGDMGISRQKISRLKAAIRQSIINQSKSKRSIVTNCTETGQITQVTISEPTFPFNYLTAAVFNSCLTAKTVNDNLAAITAKVDDPAFLSVVLARLREAYQSTIPEMKVQVLGPASRVATFLDITMWNITTIDTLSALMDPTYGDWDPITVQAIISKYLSNPGNILGSAELNSIRGTNLCYLDVNVLKTITQMSLSLASALTVTNCSLEAKQVLFSIAQGAFQTRASTVSATAYQLIQPYLGGANYAFVQILSVSNISMDLSTFTGLDPGVILNLTVTQVKGLLGSNLLLLTNYQNQSVVRKWISNQFQSDLDSLGLGLTGGKADPVSPGVGVIMNSTTAGLAPAGNTTGSGETNRPAVGLQLLLTTLTVSALYWLQ</sequence>
<dbReference type="Proteomes" id="UP000265140">
    <property type="component" value="Chromosome 9"/>
</dbReference>
<protein>
    <recommendedName>
        <fullName evidence="9">ATP-binding cassette, sub-family A (ABC1), member 12</fullName>
    </recommendedName>
</protein>
<dbReference type="PANTHER" id="PTHR23412">
    <property type="entry name" value="STEREOCILIN RELATED"/>
    <property type="match status" value="1"/>
</dbReference>
<reference evidence="8" key="1">
    <citation type="journal article" date="2014" name="PLoS ONE">
        <title>The genome and linkage map of the northern pike (Esox lucius): conserved synteny revealed between the salmonid sister group and the Neoteleostei.</title>
        <authorList>
            <person name="Rondeau E.B."/>
            <person name="Minkley D.R."/>
            <person name="Leong J.S."/>
            <person name="Messmer A.M."/>
            <person name="Jantzen J.R."/>
            <person name="von Schalburg K.R."/>
            <person name="Lemon C."/>
            <person name="Bird N.H."/>
            <person name="Koop B.F."/>
        </authorList>
    </citation>
    <scope>NUCLEOTIDE SEQUENCE</scope>
</reference>
<evidence type="ECO:0000256" key="4">
    <source>
        <dbReference type="ARBA" id="ARBA00022889"/>
    </source>
</evidence>
<comment type="subcellular location">
    <subcellularLocation>
        <location evidence="1">Membrane</location>
    </subcellularLocation>
</comment>
<accession>A0A3P9A3W9</accession>
<keyword evidence="4" id="KW-0130">Cell adhesion</keyword>
<reference evidence="7" key="3">
    <citation type="submission" date="2025-08" db="UniProtKB">
        <authorList>
            <consortium name="Ensembl"/>
        </authorList>
    </citation>
    <scope>IDENTIFICATION</scope>
</reference>
<evidence type="ECO:0000256" key="1">
    <source>
        <dbReference type="ARBA" id="ARBA00004370"/>
    </source>
</evidence>